<sequence length="185" mass="21572">MPTRTRKPQEGGTPEKVIPPLGWLFLACAIALFILAFQVPWFGQYCIFFGICSLVLALGCLGYWVYLHYDEIRFGGLLHSKNVDLSVIYSPKMKAFLYQSNTTAPDPYDPRYQQLPHVRKTRDGLRIEAIGKLRQWLISDQFRDSLEAFLNYNRCNISIQNAQYHSDGWVYFTIIRGIKNDRLRW</sequence>
<dbReference type="EMBL" id="ACLN01000004">
    <property type="protein sequence ID" value="EEW52151.1"/>
    <property type="molecule type" value="Genomic_DNA"/>
</dbReference>
<keyword evidence="3" id="KW-1185">Reference proteome</keyword>
<dbReference type="RefSeq" id="WP_006729478.1">
    <property type="nucleotide sequence ID" value="NZ_AZET01000002.1"/>
</dbReference>
<dbReference type="OrthoDB" id="9944728at2"/>
<keyword evidence="1" id="KW-0812">Transmembrane</keyword>
<comment type="caution">
    <text evidence="2">The sequence shown here is derived from an EMBL/GenBank/DDBJ whole genome shotgun (WGS) entry which is preliminary data.</text>
</comment>
<evidence type="ECO:0000313" key="3">
    <source>
        <dbReference type="Proteomes" id="UP000004115"/>
    </source>
</evidence>
<keyword evidence="1" id="KW-0472">Membrane</keyword>
<gene>
    <name evidence="2" type="ORF">HMPREF0520_0472</name>
</gene>
<organism evidence="2 3">
    <name type="scientific">Lactobacillus iners DSM 13335</name>
    <dbReference type="NCBI Taxonomy" id="525328"/>
    <lineage>
        <taxon>Bacteria</taxon>
        <taxon>Bacillati</taxon>
        <taxon>Bacillota</taxon>
        <taxon>Bacilli</taxon>
        <taxon>Lactobacillales</taxon>
        <taxon>Lactobacillaceae</taxon>
        <taxon>Lactobacillus</taxon>
    </lineage>
</organism>
<dbReference type="HOGENOM" id="CLU_1459584_0_0_9"/>
<name>C8PBK2_9LACO</name>
<dbReference type="AlphaFoldDB" id="C8PBK2"/>
<dbReference type="Proteomes" id="UP000004115">
    <property type="component" value="Unassembled WGS sequence"/>
</dbReference>
<dbReference type="PATRIC" id="fig|525328.13.peg.634"/>
<dbReference type="PROSITE" id="PS51257">
    <property type="entry name" value="PROKAR_LIPOPROTEIN"/>
    <property type="match status" value="1"/>
</dbReference>
<proteinExistence type="predicted"/>
<feature type="transmembrane region" description="Helical" evidence="1">
    <location>
        <begin position="21"/>
        <end position="41"/>
    </location>
</feature>
<accession>C8PBK2</accession>
<protein>
    <submittedName>
        <fullName evidence="2">Uncharacterized protein</fullName>
    </submittedName>
</protein>
<keyword evidence="1" id="KW-1133">Transmembrane helix</keyword>
<feature type="transmembrane region" description="Helical" evidence="1">
    <location>
        <begin position="47"/>
        <end position="67"/>
    </location>
</feature>
<reference evidence="2 3" key="1">
    <citation type="submission" date="2009-09" db="EMBL/GenBank/DDBJ databases">
        <authorList>
            <person name="Qin X."/>
            <person name="Bachman B."/>
            <person name="Battles P."/>
            <person name="Bell A."/>
            <person name="Bess C."/>
            <person name="Bickham C."/>
            <person name="Chaboub L."/>
            <person name="Chen D."/>
            <person name="Coyle M."/>
            <person name="Deiros D.R."/>
            <person name="Dinh H."/>
            <person name="Forbes L."/>
            <person name="Fowler G."/>
            <person name="Francisco L."/>
            <person name="Fu Q."/>
            <person name="Gubbala S."/>
            <person name="Hale W."/>
            <person name="Han Y."/>
            <person name="Hemphill L."/>
            <person name="Highlander S.K."/>
            <person name="Hirani K."/>
            <person name="Hogues M."/>
            <person name="Jackson L."/>
            <person name="Jakkamsetti A."/>
            <person name="Javaid M."/>
            <person name="Jiang H."/>
            <person name="Korchina V."/>
            <person name="Kovar C."/>
            <person name="Lara F."/>
            <person name="Lee S."/>
            <person name="Mata R."/>
            <person name="Mathew T."/>
            <person name="Moen C."/>
            <person name="Morales K."/>
            <person name="Munidasa M."/>
            <person name="Nazareth L."/>
            <person name="Ngo R."/>
            <person name="Nguyen L."/>
            <person name="Okwuonu G."/>
            <person name="Ongeri F."/>
            <person name="Patil S."/>
            <person name="Petrosino J."/>
            <person name="Pham C."/>
            <person name="Pham P."/>
            <person name="Pu L.-L."/>
            <person name="Puazo M."/>
            <person name="Raj R."/>
            <person name="Reid J."/>
            <person name="Rouhana J."/>
            <person name="Saada N."/>
            <person name="Shang Y."/>
            <person name="Simmons D."/>
            <person name="Thornton R."/>
            <person name="Warren J."/>
            <person name="Weissenberger G."/>
            <person name="Zhang J."/>
            <person name="Zhang L."/>
            <person name="Zhou C."/>
            <person name="Zhu D."/>
            <person name="Muzny D."/>
            <person name="Worley K."/>
            <person name="Gibbs R."/>
        </authorList>
    </citation>
    <scope>NUCLEOTIDE SEQUENCE [LARGE SCALE GENOMIC DNA]</scope>
    <source>
        <strain evidence="2 3">DSM 13335</strain>
    </source>
</reference>
<evidence type="ECO:0000256" key="1">
    <source>
        <dbReference type="SAM" id="Phobius"/>
    </source>
</evidence>
<evidence type="ECO:0000313" key="2">
    <source>
        <dbReference type="EMBL" id="EEW52151.1"/>
    </source>
</evidence>